<dbReference type="EMBL" id="CP051774">
    <property type="protein sequence ID" value="QJE96303.1"/>
    <property type="molecule type" value="Genomic_DNA"/>
</dbReference>
<sequence>MDRLAHASPAAGDDGMTLATARLEAKPGGRIWRSSWFAFIMVLSIGTLVSLTFLSGFEELTRLKRGRTPYRSGVKTQEEWEQRLARRVDPSKKIFLFSGTRSVQDTDVNRWLSERFENLPEDPAELEELWHELGRTPGAKVPESFQAQSKRIDPDNGLWALLTAEAGVTGGGGAYRGRRSGTGPVFSRPPWYAQSLSKLEEALAAPRIESYRADRTAERLRLLGPPRDLAELADLTGFAQRQAVFMGNSGNVIDIWIARAQELVSLNDLEGFRQWTATWDRRVMEGLRSPGPNANCPSLYHIERATGEFQSLALIVGAPDVEARMKKWQHEVNALIRSGTPAKVTDMELRIATYTGDLYYHRFGSAMEEMVTVGELAPGVKAEHAVADRFGAVAIATIFVVLSLVAFFEGWRRAPHLRGMAQGLMPLLRPVDYLWVGGLGMVLPLLWYVAWIRFTPLGFRDLAVGLEDFLPFVVRLIAILLFSLCMLLQVARWRVAKRGGFLGLRPAALWPGWIMAGIAAITVPVTGLARYWPGLDEIYYLSPCAVLGFPLLWLLWRGGSILFGPVGAALPGVMLSRFLLPVLVLGSLVLVGLTPFLKDEERAWMARDTLSGPDPSGWFDTKLQADIERYVRQRVLQAME</sequence>
<evidence type="ECO:0000256" key="1">
    <source>
        <dbReference type="SAM" id="Phobius"/>
    </source>
</evidence>
<evidence type="ECO:0000313" key="3">
    <source>
        <dbReference type="Proteomes" id="UP000501812"/>
    </source>
</evidence>
<name>A0A858RJR8_9BACT</name>
<feature type="transmembrane region" description="Helical" evidence="1">
    <location>
        <begin position="390"/>
        <end position="411"/>
    </location>
</feature>
<protein>
    <submittedName>
        <fullName evidence="2">Uncharacterized protein</fullName>
    </submittedName>
</protein>
<dbReference type="Proteomes" id="UP000501812">
    <property type="component" value="Chromosome"/>
</dbReference>
<dbReference type="AlphaFoldDB" id="A0A858RJR8"/>
<feature type="transmembrane region" description="Helical" evidence="1">
    <location>
        <begin position="472"/>
        <end position="491"/>
    </location>
</feature>
<feature type="transmembrane region" description="Helical" evidence="1">
    <location>
        <begin position="432"/>
        <end position="452"/>
    </location>
</feature>
<keyword evidence="1" id="KW-1133">Transmembrane helix</keyword>
<keyword evidence="3" id="KW-1185">Reference proteome</keyword>
<feature type="transmembrane region" description="Helical" evidence="1">
    <location>
        <begin position="538"/>
        <end position="556"/>
    </location>
</feature>
<evidence type="ECO:0000313" key="2">
    <source>
        <dbReference type="EMBL" id="QJE96303.1"/>
    </source>
</evidence>
<proteinExistence type="predicted"/>
<keyword evidence="1" id="KW-0812">Transmembrane</keyword>
<dbReference type="KEGG" id="luo:HHL09_11070"/>
<accession>A0A858RJR8</accession>
<reference evidence="2 3" key="1">
    <citation type="submission" date="2020-04" db="EMBL/GenBank/DDBJ databases">
        <title>Luteolibacter sp. G-1-1-1 isolated from soil.</title>
        <authorList>
            <person name="Dahal R.H."/>
        </authorList>
    </citation>
    <scope>NUCLEOTIDE SEQUENCE [LARGE SCALE GENOMIC DNA]</scope>
    <source>
        <strain evidence="2 3">G-1-1-1</strain>
    </source>
</reference>
<keyword evidence="1" id="KW-0472">Membrane</keyword>
<feature type="transmembrane region" description="Helical" evidence="1">
    <location>
        <begin position="577"/>
        <end position="597"/>
    </location>
</feature>
<feature type="transmembrane region" description="Helical" evidence="1">
    <location>
        <begin position="36"/>
        <end position="57"/>
    </location>
</feature>
<feature type="transmembrane region" description="Helical" evidence="1">
    <location>
        <begin position="512"/>
        <end position="532"/>
    </location>
</feature>
<organism evidence="2 3">
    <name type="scientific">Luteolibacter luteus</name>
    <dbReference type="NCBI Taxonomy" id="2728835"/>
    <lineage>
        <taxon>Bacteria</taxon>
        <taxon>Pseudomonadati</taxon>
        <taxon>Verrucomicrobiota</taxon>
        <taxon>Verrucomicrobiia</taxon>
        <taxon>Verrucomicrobiales</taxon>
        <taxon>Verrucomicrobiaceae</taxon>
        <taxon>Luteolibacter</taxon>
    </lineage>
</organism>
<dbReference type="RefSeq" id="WP_169454704.1">
    <property type="nucleotide sequence ID" value="NZ_CP051774.1"/>
</dbReference>
<gene>
    <name evidence="2" type="ORF">HHL09_11070</name>
</gene>